<dbReference type="InterPro" id="IPR000971">
    <property type="entry name" value="Globin"/>
</dbReference>
<keyword evidence="7" id="KW-0479">Metal-binding</keyword>
<dbReference type="Pfam" id="PF00175">
    <property type="entry name" value="NAD_binding_1"/>
    <property type="match status" value="1"/>
</dbReference>
<evidence type="ECO:0000256" key="2">
    <source>
        <dbReference type="ARBA" id="ARBA00006401"/>
    </source>
</evidence>
<proteinExistence type="inferred from homology"/>
<keyword evidence="14" id="KW-0813">Transport</keyword>
<dbReference type="PANTHER" id="PTHR43396">
    <property type="entry name" value="FLAVOHEMOPROTEIN"/>
    <property type="match status" value="1"/>
</dbReference>
<evidence type="ECO:0000256" key="9">
    <source>
        <dbReference type="ARBA" id="ARBA00023004"/>
    </source>
</evidence>
<dbReference type="InterPro" id="IPR017927">
    <property type="entry name" value="FAD-bd_FR_type"/>
</dbReference>
<evidence type="ECO:0000256" key="7">
    <source>
        <dbReference type="ARBA" id="ARBA00022723"/>
    </source>
</evidence>
<dbReference type="Proteomes" id="UP001595476">
    <property type="component" value="Unassembled WGS sequence"/>
</dbReference>
<feature type="domain" description="FAD-binding FR-type" evidence="16">
    <location>
        <begin position="152"/>
        <end position="254"/>
    </location>
</feature>
<evidence type="ECO:0000256" key="6">
    <source>
        <dbReference type="ARBA" id="ARBA00022621"/>
    </source>
</evidence>
<dbReference type="PROSITE" id="PS51384">
    <property type="entry name" value="FAD_FR"/>
    <property type="match status" value="1"/>
</dbReference>
<evidence type="ECO:0000256" key="8">
    <source>
        <dbReference type="ARBA" id="ARBA00022857"/>
    </source>
</evidence>
<dbReference type="InterPro" id="IPR012292">
    <property type="entry name" value="Globin/Proto"/>
</dbReference>
<dbReference type="Gene3D" id="1.10.490.10">
    <property type="entry name" value="Globins"/>
    <property type="match status" value="1"/>
</dbReference>
<evidence type="ECO:0000256" key="3">
    <source>
        <dbReference type="ARBA" id="ARBA00012229"/>
    </source>
</evidence>
<dbReference type="InterPro" id="IPR001433">
    <property type="entry name" value="OxRdtase_FAD/NAD-bd"/>
</dbReference>
<dbReference type="RefSeq" id="WP_386722574.1">
    <property type="nucleotide sequence ID" value="NZ_JBHRSZ010000007.1"/>
</dbReference>
<evidence type="ECO:0000259" key="15">
    <source>
        <dbReference type="PROSITE" id="PS01033"/>
    </source>
</evidence>
<keyword evidence="10" id="KW-0520">NAD</keyword>
<comment type="catalytic activity">
    <reaction evidence="13">
        <text>2 nitric oxide + NADPH + 2 O2 = 2 nitrate + NADP(+) + H(+)</text>
        <dbReference type="Rhea" id="RHEA:19465"/>
        <dbReference type="ChEBI" id="CHEBI:15378"/>
        <dbReference type="ChEBI" id="CHEBI:15379"/>
        <dbReference type="ChEBI" id="CHEBI:16480"/>
        <dbReference type="ChEBI" id="CHEBI:17632"/>
        <dbReference type="ChEBI" id="CHEBI:57783"/>
        <dbReference type="ChEBI" id="CHEBI:58349"/>
        <dbReference type="EC" id="1.14.12.17"/>
    </reaction>
</comment>
<dbReference type="Gene3D" id="2.40.30.10">
    <property type="entry name" value="Translation factors"/>
    <property type="match status" value="1"/>
</dbReference>
<dbReference type="InterPro" id="IPR039261">
    <property type="entry name" value="FNR_nucleotide-bd"/>
</dbReference>
<comment type="similarity">
    <text evidence="14">Belongs to the globin family.</text>
</comment>
<dbReference type="GO" id="GO:0008941">
    <property type="term" value="F:nitric oxide dioxygenase NAD(P)H activity"/>
    <property type="evidence" value="ECO:0007669"/>
    <property type="project" value="UniProtKB-EC"/>
</dbReference>
<gene>
    <name evidence="17" type="primary">hmpA</name>
    <name evidence="17" type="ORF">ACFOEK_16545</name>
</gene>
<dbReference type="CDD" id="cd06184">
    <property type="entry name" value="flavohem_like_fad_nad_binding"/>
    <property type="match status" value="1"/>
</dbReference>
<keyword evidence="5 14" id="KW-0349">Heme</keyword>
<evidence type="ECO:0000256" key="13">
    <source>
        <dbReference type="ARBA" id="ARBA00049433"/>
    </source>
</evidence>
<dbReference type="NCBIfam" id="NF009805">
    <property type="entry name" value="PRK13289.1"/>
    <property type="match status" value="1"/>
</dbReference>
<evidence type="ECO:0000256" key="11">
    <source>
        <dbReference type="ARBA" id="ARBA00025094"/>
    </source>
</evidence>
<evidence type="ECO:0000256" key="4">
    <source>
        <dbReference type="ARBA" id="ARBA00022575"/>
    </source>
</evidence>
<dbReference type="InterPro" id="IPR008333">
    <property type="entry name" value="Cbr1-like_FAD-bd_dom"/>
</dbReference>
<name>A0ABV7HLU3_9GAMM</name>
<dbReference type="Pfam" id="PF00042">
    <property type="entry name" value="Globin"/>
    <property type="match status" value="1"/>
</dbReference>
<keyword evidence="4" id="KW-0216">Detoxification</keyword>
<evidence type="ECO:0000256" key="12">
    <source>
        <dbReference type="ARBA" id="ARBA00048649"/>
    </source>
</evidence>
<dbReference type="PANTHER" id="PTHR43396:SF3">
    <property type="entry name" value="FLAVOHEMOPROTEIN"/>
    <property type="match status" value="1"/>
</dbReference>
<sequence length="418" mass="46688">MITKQQRQLIEQTLPAVEAHAFDITSTFYPLMFGRYPQVLNYFNQANQIRGTQRHALANAVIIYAKNLDRLDQLGERVSLIAHKHCSLGILPEHYPIVGECLLAAIAEVLGDAVNDDIIAAWGAAYQQLADILMGVEQDIYSRHQQRAGGWEGFKVFNVIAKEKESEIITSFVLQADDKQVIDFEPGQYITLLQAFDGLEHRRNYSLSDKPGKTTLRISVKREEDGQWSNHLHDDVKMGDQLKVSAPYGNFVLKQNTKPMVLVTAGVGITPAISMLTAATSDHRMEGRDIHFIHCARNSQHHAFGEYVQRISDSDASVRKTVIYSDPLASDLKGSTGSADAFGLLNETHFIQHLGDVSDVEFYVLGPKPFMQCALNMAANLGIPQDQIHYEFFGPLEEIQPEAQQVVFKSADEVFETA</sequence>
<comment type="caution">
    <text evidence="17">The sequence shown here is derived from an EMBL/GenBank/DDBJ whole genome shotgun (WGS) entry which is preliminary data.</text>
</comment>
<dbReference type="PRINTS" id="PR00410">
    <property type="entry name" value="PHEHYDRXLASE"/>
</dbReference>
<reference evidence="18" key="1">
    <citation type="journal article" date="2019" name="Int. J. Syst. Evol. Microbiol.">
        <title>The Global Catalogue of Microorganisms (GCM) 10K type strain sequencing project: providing services to taxonomists for standard genome sequencing and annotation.</title>
        <authorList>
            <consortium name="The Broad Institute Genomics Platform"/>
            <consortium name="The Broad Institute Genome Sequencing Center for Infectious Disease"/>
            <person name="Wu L."/>
            <person name="Ma J."/>
        </authorList>
    </citation>
    <scope>NUCLEOTIDE SEQUENCE [LARGE SCALE GENOMIC DNA]</scope>
    <source>
        <strain evidence="18">KCTC 52438</strain>
    </source>
</reference>
<evidence type="ECO:0000313" key="17">
    <source>
        <dbReference type="EMBL" id="MFC3152647.1"/>
    </source>
</evidence>
<keyword evidence="17" id="KW-0560">Oxidoreductase</keyword>
<feature type="domain" description="Globin" evidence="15">
    <location>
        <begin position="1"/>
        <end position="138"/>
    </location>
</feature>
<keyword evidence="9" id="KW-0408">Iron</keyword>
<keyword evidence="8" id="KW-0521">NADP</keyword>
<dbReference type="EMBL" id="JBHRSZ010000007">
    <property type="protein sequence ID" value="MFC3152647.1"/>
    <property type="molecule type" value="Genomic_DNA"/>
</dbReference>
<evidence type="ECO:0000256" key="10">
    <source>
        <dbReference type="ARBA" id="ARBA00023027"/>
    </source>
</evidence>
<keyword evidence="6 14" id="KW-0561">Oxygen transport</keyword>
<dbReference type="InterPro" id="IPR009050">
    <property type="entry name" value="Globin-like_sf"/>
</dbReference>
<evidence type="ECO:0000256" key="14">
    <source>
        <dbReference type="RuleBase" id="RU000356"/>
    </source>
</evidence>
<protein>
    <recommendedName>
        <fullName evidence="3">nitric oxide dioxygenase</fullName>
        <ecNumber evidence="3">1.14.12.17</ecNumber>
    </recommendedName>
</protein>
<dbReference type="EC" id="1.14.12.17" evidence="3"/>
<accession>A0ABV7HLU3</accession>
<evidence type="ECO:0000313" key="18">
    <source>
        <dbReference type="Proteomes" id="UP001595476"/>
    </source>
</evidence>
<keyword evidence="18" id="KW-1185">Reference proteome</keyword>
<dbReference type="SUPFAM" id="SSF46458">
    <property type="entry name" value="Globin-like"/>
    <property type="match status" value="1"/>
</dbReference>
<evidence type="ECO:0000256" key="5">
    <source>
        <dbReference type="ARBA" id="ARBA00022617"/>
    </source>
</evidence>
<dbReference type="SUPFAM" id="SSF52343">
    <property type="entry name" value="Ferredoxin reductase-like, C-terminal NADP-linked domain"/>
    <property type="match status" value="1"/>
</dbReference>
<dbReference type="Gene3D" id="3.40.50.80">
    <property type="entry name" value="Nucleotide-binding domain of ferredoxin-NADP reductase (FNR) module"/>
    <property type="match status" value="1"/>
</dbReference>
<comment type="similarity">
    <text evidence="2">In the C-terminal section; belongs to the flavoprotein pyridine nucleotide cytochrome reductase family.</text>
</comment>
<comment type="catalytic activity">
    <reaction evidence="12">
        <text>2 nitric oxide + NADH + 2 O2 = 2 nitrate + NAD(+) + H(+)</text>
        <dbReference type="Rhea" id="RHEA:19469"/>
        <dbReference type="ChEBI" id="CHEBI:15378"/>
        <dbReference type="ChEBI" id="CHEBI:15379"/>
        <dbReference type="ChEBI" id="CHEBI:16480"/>
        <dbReference type="ChEBI" id="CHEBI:17632"/>
        <dbReference type="ChEBI" id="CHEBI:57540"/>
        <dbReference type="ChEBI" id="CHEBI:57945"/>
        <dbReference type="EC" id="1.14.12.17"/>
    </reaction>
</comment>
<dbReference type="PROSITE" id="PS01033">
    <property type="entry name" value="GLOBIN"/>
    <property type="match status" value="1"/>
</dbReference>
<evidence type="ECO:0000259" key="16">
    <source>
        <dbReference type="PROSITE" id="PS51384"/>
    </source>
</evidence>
<dbReference type="SUPFAM" id="SSF63380">
    <property type="entry name" value="Riboflavin synthase domain-like"/>
    <property type="match status" value="1"/>
</dbReference>
<organism evidence="17 18">
    <name type="scientific">Litoribrevibacter euphylliae</name>
    <dbReference type="NCBI Taxonomy" id="1834034"/>
    <lineage>
        <taxon>Bacteria</taxon>
        <taxon>Pseudomonadati</taxon>
        <taxon>Pseudomonadota</taxon>
        <taxon>Gammaproteobacteria</taxon>
        <taxon>Oceanospirillales</taxon>
        <taxon>Oceanospirillaceae</taxon>
        <taxon>Litoribrevibacter</taxon>
    </lineage>
</organism>
<dbReference type="Pfam" id="PF00970">
    <property type="entry name" value="FAD_binding_6"/>
    <property type="match status" value="1"/>
</dbReference>
<comment type="function">
    <text evidence="11">Is involved in NO detoxification in an aerobic process, termed nitric oxide dioxygenase (NOD) reaction that utilizes O(2) and NAD(P)H to convert NO to nitrate, which protects the bacterium from various noxious nitrogen compounds. Therefore, plays a central role in the inducible response to nitrosative stress.</text>
</comment>
<dbReference type="InterPro" id="IPR017938">
    <property type="entry name" value="Riboflavin_synthase-like_b-brl"/>
</dbReference>
<evidence type="ECO:0000256" key="1">
    <source>
        <dbReference type="ARBA" id="ARBA00001970"/>
    </source>
</evidence>
<comment type="cofactor">
    <cofactor evidence="1">
        <name>heme b</name>
        <dbReference type="ChEBI" id="CHEBI:60344"/>
    </cofactor>
</comment>